<accession>A0A917FTJ1</accession>
<protein>
    <submittedName>
        <fullName evidence="1">Uncharacterized protein</fullName>
    </submittedName>
</protein>
<reference evidence="1" key="2">
    <citation type="submission" date="2020-09" db="EMBL/GenBank/DDBJ databases">
        <authorList>
            <person name="Sun Q."/>
            <person name="Zhou Y."/>
        </authorList>
    </citation>
    <scope>NUCLEOTIDE SEQUENCE</scope>
    <source>
        <strain evidence="1">CGMCC 1.16134</strain>
    </source>
</reference>
<comment type="caution">
    <text evidence="1">The sequence shown here is derived from an EMBL/GenBank/DDBJ whole genome shotgun (WGS) entry which is preliminary data.</text>
</comment>
<evidence type="ECO:0000313" key="2">
    <source>
        <dbReference type="Proteomes" id="UP000637643"/>
    </source>
</evidence>
<dbReference type="Proteomes" id="UP000637643">
    <property type="component" value="Unassembled WGS sequence"/>
</dbReference>
<dbReference type="EMBL" id="BMKR01000042">
    <property type="protein sequence ID" value="GGG07272.1"/>
    <property type="molecule type" value="Genomic_DNA"/>
</dbReference>
<dbReference type="RefSeq" id="WP_189031335.1">
    <property type="nucleotide sequence ID" value="NZ_BMKR01000042.1"/>
</dbReference>
<organism evidence="1 2">
    <name type="scientific">Paenibacillus albidus</name>
    <dbReference type="NCBI Taxonomy" id="2041023"/>
    <lineage>
        <taxon>Bacteria</taxon>
        <taxon>Bacillati</taxon>
        <taxon>Bacillota</taxon>
        <taxon>Bacilli</taxon>
        <taxon>Bacillales</taxon>
        <taxon>Paenibacillaceae</taxon>
        <taxon>Paenibacillus</taxon>
    </lineage>
</organism>
<gene>
    <name evidence="1" type="ORF">GCM10010912_59920</name>
</gene>
<keyword evidence="2" id="KW-1185">Reference proteome</keyword>
<dbReference type="AlphaFoldDB" id="A0A917FTJ1"/>
<reference evidence="1" key="1">
    <citation type="journal article" date="2014" name="Int. J. Syst. Evol. Microbiol.">
        <title>Complete genome sequence of Corynebacterium casei LMG S-19264T (=DSM 44701T), isolated from a smear-ripened cheese.</title>
        <authorList>
            <consortium name="US DOE Joint Genome Institute (JGI-PGF)"/>
            <person name="Walter F."/>
            <person name="Albersmeier A."/>
            <person name="Kalinowski J."/>
            <person name="Ruckert C."/>
        </authorList>
    </citation>
    <scope>NUCLEOTIDE SEQUENCE</scope>
    <source>
        <strain evidence="1">CGMCC 1.16134</strain>
    </source>
</reference>
<evidence type="ECO:0000313" key="1">
    <source>
        <dbReference type="EMBL" id="GGG07272.1"/>
    </source>
</evidence>
<sequence>MSGRIFEITEEMEQKIIDWDSCNAKDVTGAKFAYIFIPTGIGLVVKVQCDVCKRELDLSDW</sequence>
<name>A0A917FTJ1_9BACL</name>
<proteinExistence type="predicted"/>